<dbReference type="Proteomes" id="UP000448292">
    <property type="component" value="Unassembled WGS sequence"/>
</dbReference>
<evidence type="ECO:0000313" key="3">
    <source>
        <dbReference type="Proteomes" id="UP000448292"/>
    </source>
</evidence>
<dbReference type="EMBL" id="QMIE01000008">
    <property type="protein sequence ID" value="TVM17109.1"/>
    <property type="molecule type" value="Genomic_DNA"/>
</dbReference>
<dbReference type="AlphaFoldDB" id="A0A7M3MEU9"/>
<evidence type="ECO:0000256" key="1">
    <source>
        <dbReference type="SAM" id="MobiDB-lite"/>
    </source>
</evidence>
<reference evidence="2 3" key="1">
    <citation type="submission" date="2018-06" db="EMBL/GenBank/DDBJ databases">
        <title>Complete genome of Desulfovibrio indonesiensis P37SLT.</title>
        <authorList>
            <person name="Crispim J.S."/>
            <person name="Vidigal P.M.P."/>
            <person name="Silva L.C.F."/>
            <person name="Laguardia C.N."/>
            <person name="Araujo L.C."/>
            <person name="Dias R.S."/>
            <person name="Sousa M.P."/>
            <person name="Paula S.O."/>
            <person name="Silva C."/>
        </authorList>
    </citation>
    <scope>NUCLEOTIDE SEQUENCE [LARGE SCALE GENOMIC DNA]</scope>
    <source>
        <strain evidence="2 3">P37SLT</strain>
    </source>
</reference>
<name>A0A7M3MEU9_9BACT</name>
<proteinExistence type="predicted"/>
<feature type="region of interest" description="Disordered" evidence="1">
    <location>
        <begin position="1"/>
        <end position="29"/>
    </location>
</feature>
<sequence length="93" mass="10840">MSVCQWQGAPAQGNEQLKTVDSVPGNRDGERDGYFEMSGSFLFGMIQSLLPFPWQEFDRFFGLSWEQKQHACNDTKQYTNDQRYGDEAYVKNW</sequence>
<accession>A0A7M3MEU9</accession>
<protein>
    <submittedName>
        <fullName evidence="2">Uncharacterized protein</fullName>
    </submittedName>
</protein>
<organism evidence="2 3">
    <name type="scientific">Oceanidesulfovibrio indonesiensis</name>
    <dbReference type="NCBI Taxonomy" id="54767"/>
    <lineage>
        <taxon>Bacteria</taxon>
        <taxon>Pseudomonadati</taxon>
        <taxon>Thermodesulfobacteriota</taxon>
        <taxon>Desulfovibrionia</taxon>
        <taxon>Desulfovibrionales</taxon>
        <taxon>Desulfovibrionaceae</taxon>
        <taxon>Oceanidesulfovibrio</taxon>
    </lineage>
</organism>
<gene>
    <name evidence="2" type="ORF">DPQ33_09930</name>
</gene>
<keyword evidence="3" id="KW-1185">Reference proteome</keyword>
<evidence type="ECO:0000313" key="2">
    <source>
        <dbReference type="EMBL" id="TVM17109.1"/>
    </source>
</evidence>
<comment type="caution">
    <text evidence="2">The sequence shown here is derived from an EMBL/GenBank/DDBJ whole genome shotgun (WGS) entry which is preliminary data.</text>
</comment>